<reference evidence="5" key="2">
    <citation type="submission" date="2017-03" db="EMBL/GenBank/DDBJ databases">
        <title>Draft genome sequence of Moraxella equi CCUG 4950T type strain.</title>
        <authorList>
            <person name="Salva-Serra F."/>
            <person name="Engstrom-Jakobsson H."/>
            <person name="Thorell K."/>
            <person name="Jaen-Luchoro D."/>
            <person name="Gonzales-Siles L."/>
            <person name="Karlsson R."/>
            <person name="Yazdan S."/>
            <person name="Boulund F."/>
            <person name="Johnning A."/>
            <person name="Engstrand L."/>
            <person name="Kristiansson E."/>
            <person name="Moore E."/>
        </authorList>
    </citation>
    <scope>NUCLEOTIDE SEQUENCE [LARGE SCALE GENOMIC DNA]</scope>
    <source>
        <strain evidence="5">CCUG 4441</strain>
    </source>
</reference>
<dbReference type="Proteomes" id="UP000191025">
    <property type="component" value="Unassembled WGS sequence"/>
</dbReference>
<evidence type="ECO:0000313" key="6">
    <source>
        <dbReference type="Proteomes" id="UP000254107"/>
    </source>
</evidence>
<protein>
    <recommendedName>
        <fullName evidence="7">CopG family transcriptional regulator</fullName>
    </recommendedName>
</protein>
<gene>
    <name evidence="1" type="ORF">A9309_00265</name>
    <name evidence="2" type="ORF">B5J94_03360</name>
    <name evidence="3" type="ORF">NCTC7911_00585</name>
</gene>
<dbReference type="EMBL" id="UGQC01000001">
    <property type="protein sequence ID" value="STY99212.1"/>
    <property type="molecule type" value="Genomic_DNA"/>
</dbReference>
<dbReference type="RefSeq" id="WP_062498883.1">
    <property type="nucleotide sequence ID" value="NZ_JARDJM010000034.1"/>
</dbReference>
<name>A0A1B8Q8G5_MORLA</name>
<evidence type="ECO:0008006" key="7">
    <source>
        <dbReference type="Google" id="ProtNLM"/>
    </source>
</evidence>
<proteinExistence type="predicted"/>
<evidence type="ECO:0000313" key="1">
    <source>
        <dbReference type="EMBL" id="OBX67394.1"/>
    </source>
</evidence>
<dbReference type="EMBL" id="MXAN01000015">
    <property type="protein sequence ID" value="OPH38471.1"/>
    <property type="molecule type" value="Genomic_DNA"/>
</dbReference>
<dbReference type="AlphaFoldDB" id="A0A1B8Q8G5"/>
<organism evidence="1 4">
    <name type="scientific">Moraxella lacunata</name>
    <dbReference type="NCBI Taxonomy" id="477"/>
    <lineage>
        <taxon>Bacteria</taxon>
        <taxon>Pseudomonadati</taxon>
        <taxon>Pseudomonadota</taxon>
        <taxon>Gammaproteobacteria</taxon>
        <taxon>Moraxellales</taxon>
        <taxon>Moraxellaceae</taxon>
        <taxon>Moraxella</taxon>
    </lineage>
</organism>
<dbReference type="GeneID" id="302269241"/>
<reference evidence="2" key="3">
    <citation type="submission" date="2017-03" db="EMBL/GenBank/DDBJ databases">
        <authorList>
            <person name="Afonso C.L."/>
            <person name="Miller P.J."/>
            <person name="Scott M.A."/>
            <person name="Spackman E."/>
            <person name="Goraichik I."/>
            <person name="Dimitrov K.M."/>
            <person name="Suarez D.L."/>
            <person name="Swayne D.E."/>
        </authorList>
    </citation>
    <scope>NUCLEOTIDE SEQUENCE</scope>
    <source>
        <strain evidence="2">CCUG 4441</strain>
    </source>
</reference>
<reference evidence="3 6" key="4">
    <citation type="submission" date="2018-06" db="EMBL/GenBank/DDBJ databases">
        <authorList>
            <consortium name="Pathogen Informatics"/>
            <person name="Doyle S."/>
        </authorList>
    </citation>
    <scope>NUCLEOTIDE SEQUENCE [LARGE SCALE GENOMIC DNA]</scope>
    <source>
        <strain evidence="3 6">NCTC7911</strain>
    </source>
</reference>
<evidence type="ECO:0000313" key="3">
    <source>
        <dbReference type="EMBL" id="STY99212.1"/>
    </source>
</evidence>
<sequence>MYLNHNHTLRPIHLRLTGEIVEHLEKVKGEHGFECIQPLIRFYIRQGLDRDNSEYSLSDDVAFINELKEQGVSEQLIEKALENVCKKVDQ</sequence>
<dbReference type="Proteomes" id="UP000092607">
    <property type="component" value="Unassembled WGS sequence"/>
</dbReference>
<evidence type="ECO:0000313" key="2">
    <source>
        <dbReference type="EMBL" id="OPH38471.1"/>
    </source>
</evidence>
<reference evidence="1 4" key="1">
    <citation type="submission" date="2016-06" db="EMBL/GenBank/DDBJ databases">
        <title>Draft genome of Moraxella lacunata CCUG 57757A.</title>
        <authorList>
            <person name="Salva-Serra F."/>
            <person name="Engstrom-Jakobsson H."/>
            <person name="Thorell K."/>
            <person name="Gonzales-Siles L."/>
            <person name="Karlsson R."/>
            <person name="Boulund F."/>
            <person name="Engstrand L."/>
            <person name="Kristiansson E."/>
            <person name="Moore E."/>
        </authorList>
    </citation>
    <scope>NUCLEOTIDE SEQUENCE [LARGE SCALE GENOMIC DNA]</scope>
    <source>
        <strain evidence="1 4">CCUG 57757A</strain>
    </source>
</reference>
<evidence type="ECO:0000313" key="5">
    <source>
        <dbReference type="Proteomes" id="UP000191025"/>
    </source>
</evidence>
<dbReference type="EMBL" id="LZMS01000001">
    <property type="protein sequence ID" value="OBX67394.1"/>
    <property type="molecule type" value="Genomic_DNA"/>
</dbReference>
<keyword evidence="6" id="KW-1185">Reference proteome</keyword>
<dbReference type="Proteomes" id="UP000254107">
    <property type="component" value="Unassembled WGS sequence"/>
</dbReference>
<dbReference type="OrthoDB" id="6658216at2"/>
<accession>A0A1B8Q8G5</accession>
<evidence type="ECO:0000313" key="4">
    <source>
        <dbReference type="Proteomes" id="UP000092607"/>
    </source>
</evidence>